<keyword evidence="3" id="KW-0186">Copper</keyword>
<dbReference type="InterPro" id="IPR002355">
    <property type="entry name" value="Cu_oxidase_Cu_BS"/>
</dbReference>
<dbReference type="CDD" id="cd13874">
    <property type="entry name" value="CuRO_2_CopA"/>
    <property type="match status" value="1"/>
</dbReference>
<dbReference type="InterPro" id="IPR011706">
    <property type="entry name" value="Cu-oxidase_C"/>
</dbReference>
<dbReference type="Pfam" id="PF00394">
    <property type="entry name" value="Cu-oxidase"/>
    <property type="match status" value="1"/>
</dbReference>
<reference evidence="8 9" key="1">
    <citation type="submission" date="2019-08" db="EMBL/GenBank/DDBJ databases">
        <title>Comparative genome analysis confer to the adaptation heavy metal polluted environment.</title>
        <authorList>
            <person name="Li Y."/>
        </authorList>
    </citation>
    <scope>NUCLEOTIDE SEQUENCE [LARGE SCALE GENOMIC DNA]</scope>
    <source>
        <strain evidence="8 9">P2</strain>
    </source>
</reference>
<dbReference type="SUPFAM" id="SSF49503">
    <property type="entry name" value="Cupredoxins"/>
    <property type="match status" value="3"/>
</dbReference>
<dbReference type="Proteomes" id="UP000250557">
    <property type="component" value="Chromosome"/>
</dbReference>
<sequence length="978" mass="110417">MNINQSIKATGNHWIKFKLMKITINLIIILLLGFGHSAQCQQKKMRMGDTTMHMKMPMPASKNVIKKPAKSTAVTHHVPSKNTSGMPGMKMEGSSGKRSGIKKRSKAMPGMNMSKESMPGMNMKEKTGMPGMKMSKERMPGMNMKDKTAMPGMKMQDTGMKQMDMQKQMKMGDGMPGMPMKAMTKQGKDTIASMSSTLNDHFIHAGKRINYDLYITDTIANYTGKPVKAMAINGHIPGPTLSFTEGDTAYIRVHNRMKTETSIHWHGVLVPNQYDGVPYLTTVPIMPDSTHLFIIPLRQTGTFWYHSHTDLDEQSGLYGSIVIHPQMKSKEYPEQVMLFSDWTDYKPKEVQRMLKRGTDWFSIQKGSVLSYGGAITKGYLGDKLKLDWRRMPAMDLADVKYDRFLVNGYTDQQLSKFKPGEIVRLRIINGSSSSYFWLNYAGSQMTVIAADGLAVKPVTVDKILIGTAETYDVLVKIPLKGKYEFRATYQDVSGKVSAWFGSGAEVKVKDIPPVPYYKLTHTFNRMMSQMNMSMNSVPNSKVKNDGLEFSKSTGKMKMDGMDMGDMKMDDKAAKPMPEMKMNGMDMKGDSSMKKMVGEKGKKMPMKDTKPGMGGQQKDMGNMDMGDMGSMNMTDDGKGTKMGPGGSMLLGLGGEGKILTYDMLQANSSTAIEGNHTVRTYHLYLTGSMIRYTWLINNKALSEADKLLIRKGEVVRFVLHNTTMMEHPMHLHGHFFRVLNAMGDSAPLKHTVSIEPMQVKTIEFLADEAHDWFFHCHTLYHMMSGMARVVRYEDNPSNAEVAPYQKNNPLLKDDRRWYTWGMASFHSQTSVGSIFISNTRYEFNANYRFSYDGRYEIDPRFQRYLDNNQYLAAYVGGNFEQTEKGRLFRRNGDNSAVVGLRYLLPLFLQTDARISSKGQFRFTISREDIPLTTRLYMGSSYNTDNEFQVDTRYILTKNFAVSASYDNQYGFGGGLTIIL</sequence>
<feature type="region of interest" description="Disordered" evidence="4">
    <location>
        <begin position="70"/>
        <end position="133"/>
    </location>
</feature>
<dbReference type="InterPro" id="IPR045087">
    <property type="entry name" value="Cu-oxidase_fam"/>
</dbReference>
<name>A0AAE6MKT2_9SPHI</name>
<proteinExistence type="predicted"/>
<dbReference type="GO" id="GO:0016491">
    <property type="term" value="F:oxidoreductase activity"/>
    <property type="evidence" value="ECO:0007669"/>
    <property type="project" value="UniProtKB-KW"/>
</dbReference>
<organism evidence="8 9">
    <name type="scientific">Mucilaginibacter rubeus</name>
    <dbReference type="NCBI Taxonomy" id="2027860"/>
    <lineage>
        <taxon>Bacteria</taxon>
        <taxon>Pseudomonadati</taxon>
        <taxon>Bacteroidota</taxon>
        <taxon>Sphingobacteriia</taxon>
        <taxon>Sphingobacteriales</taxon>
        <taxon>Sphingobacteriaceae</taxon>
        <taxon>Mucilaginibacter</taxon>
    </lineage>
</organism>
<evidence type="ECO:0000259" key="5">
    <source>
        <dbReference type="Pfam" id="PF00394"/>
    </source>
</evidence>
<evidence type="ECO:0000256" key="3">
    <source>
        <dbReference type="ARBA" id="ARBA00023008"/>
    </source>
</evidence>
<dbReference type="InterPro" id="IPR034279">
    <property type="entry name" value="CuRO_3_CopA"/>
</dbReference>
<evidence type="ECO:0000313" key="9">
    <source>
        <dbReference type="Proteomes" id="UP000250557"/>
    </source>
</evidence>
<dbReference type="InterPro" id="IPR011707">
    <property type="entry name" value="Cu-oxidase-like_N"/>
</dbReference>
<dbReference type="PROSITE" id="PS00080">
    <property type="entry name" value="MULTICOPPER_OXIDASE2"/>
    <property type="match status" value="1"/>
</dbReference>
<evidence type="ECO:0000256" key="4">
    <source>
        <dbReference type="SAM" id="MobiDB-lite"/>
    </source>
</evidence>
<dbReference type="AlphaFoldDB" id="A0AAE6MKT2"/>
<evidence type="ECO:0000256" key="1">
    <source>
        <dbReference type="ARBA" id="ARBA00022723"/>
    </source>
</evidence>
<keyword evidence="2" id="KW-0560">Oxidoreductase</keyword>
<dbReference type="Pfam" id="PF07732">
    <property type="entry name" value="Cu-oxidase_3"/>
    <property type="match status" value="1"/>
</dbReference>
<dbReference type="Gene3D" id="2.60.40.420">
    <property type="entry name" value="Cupredoxins - blue copper proteins"/>
    <property type="match status" value="3"/>
</dbReference>
<dbReference type="CDD" id="cd13896">
    <property type="entry name" value="CuRO_3_CopA"/>
    <property type="match status" value="1"/>
</dbReference>
<feature type="domain" description="Plastocyanin-like" evidence="7">
    <location>
        <begin position="218"/>
        <end position="326"/>
    </location>
</feature>
<dbReference type="PANTHER" id="PTHR11709">
    <property type="entry name" value="MULTI-COPPER OXIDASE"/>
    <property type="match status" value="1"/>
</dbReference>
<evidence type="ECO:0000259" key="7">
    <source>
        <dbReference type="Pfam" id="PF07732"/>
    </source>
</evidence>
<dbReference type="EMBL" id="CP043451">
    <property type="protein sequence ID" value="QEM07055.1"/>
    <property type="molecule type" value="Genomic_DNA"/>
</dbReference>
<dbReference type="PANTHER" id="PTHR11709:SF394">
    <property type="entry name" value="FI03373P-RELATED"/>
    <property type="match status" value="1"/>
</dbReference>
<feature type="domain" description="Plastocyanin-like" evidence="6">
    <location>
        <begin position="681"/>
        <end position="793"/>
    </location>
</feature>
<evidence type="ECO:0000313" key="8">
    <source>
        <dbReference type="EMBL" id="QEM07055.1"/>
    </source>
</evidence>
<accession>A0AAE6MKT2</accession>
<dbReference type="GO" id="GO:0005507">
    <property type="term" value="F:copper ion binding"/>
    <property type="evidence" value="ECO:0007669"/>
    <property type="project" value="InterPro"/>
</dbReference>
<evidence type="ECO:0000256" key="2">
    <source>
        <dbReference type="ARBA" id="ARBA00023002"/>
    </source>
</evidence>
<dbReference type="InterPro" id="IPR034282">
    <property type="entry name" value="CuRO_2_CopA"/>
</dbReference>
<feature type="domain" description="Plastocyanin-like" evidence="5">
    <location>
        <begin position="336"/>
        <end position="492"/>
    </location>
</feature>
<dbReference type="InterPro" id="IPR001117">
    <property type="entry name" value="Cu-oxidase_2nd"/>
</dbReference>
<dbReference type="Pfam" id="PF07731">
    <property type="entry name" value="Cu-oxidase_2"/>
    <property type="match status" value="1"/>
</dbReference>
<protein>
    <submittedName>
        <fullName evidence="8">Multicopper oxidase domain-containing protein</fullName>
    </submittedName>
</protein>
<dbReference type="InterPro" id="IPR008972">
    <property type="entry name" value="Cupredoxin"/>
</dbReference>
<keyword evidence="1" id="KW-0479">Metal-binding</keyword>
<evidence type="ECO:0000259" key="6">
    <source>
        <dbReference type="Pfam" id="PF07731"/>
    </source>
</evidence>
<gene>
    <name evidence="8" type="ORF">DIU31_027420</name>
</gene>